<evidence type="ECO:0000313" key="2">
    <source>
        <dbReference type="EMBL" id="MCL6730116.1"/>
    </source>
</evidence>
<dbReference type="EMBL" id="JAMGBE010000003">
    <property type="protein sequence ID" value="MCL6730116.1"/>
    <property type="molecule type" value="Genomic_DNA"/>
</dbReference>
<name>A0ABT0S3E1_9SPHN</name>
<dbReference type="Proteomes" id="UP001165342">
    <property type="component" value="Unassembled WGS sequence"/>
</dbReference>
<keyword evidence="3" id="KW-1185">Reference proteome</keyword>
<reference evidence="2" key="1">
    <citation type="submission" date="2022-05" db="EMBL/GenBank/DDBJ databases">
        <authorList>
            <person name="Jo J.-H."/>
            <person name="Im W.-T."/>
        </authorList>
    </citation>
    <scope>NUCLEOTIDE SEQUENCE</scope>
    <source>
        <strain evidence="2">SE220</strain>
    </source>
</reference>
<accession>A0ABT0S3E1</accession>
<dbReference type="NCBIfam" id="TIGR02914">
    <property type="entry name" value="EpsI_fam"/>
    <property type="match status" value="1"/>
</dbReference>
<protein>
    <submittedName>
        <fullName evidence="2">EpsI family protein</fullName>
    </submittedName>
</protein>
<dbReference type="Pfam" id="PF11984">
    <property type="entry name" value="DUF3485"/>
    <property type="match status" value="1"/>
</dbReference>
<comment type="caution">
    <text evidence="2">The sequence shown here is derived from an EMBL/GenBank/DDBJ whole genome shotgun (WGS) entry which is preliminary data.</text>
</comment>
<organism evidence="2 3">
    <name type="scientific">Sphingomonas hankyongi</name>
    <dbReference type="NCBI Taxonomy" id="2908209"/>
    <lineage>
        <taxon>Bacteria</taxon>
        <taxon>Pseudomonadati</taxon>
        <taxon>Pseudomonadota</taxon>
        <taxon>Alphaproteobacteria</taxon>
        <taxon>Sphingomonadales</taxon>
        <taxon>Sphingomonadaceae</taxon>
        <taxon>Sphingomonas</taxon>
    </lineage>
</organism>
<feature type="domain" description="Methanolan biosynthesis EpsI" evidence="1">
    <location>
        <begin position="4"/>
        <end position="193"/>
    </location>
</feature>
<dbReference type="RefSeq" id="WP_249831619.1">
    <property type="nucleotide sequence ID" value="NZ_JAMGBE010000003.1"/>
</dbReference>
<dbReference type="InterPro" id="IPR014263">
    <property type="entry name" value="Methanolan_biosynth_EpsI"/>
</dbReference>
<evidence type="ECO:0000259" key="1">
    <source>
        <dbReference type="Pfam" id="PF11984"/>
    </source>
</evidence>
<evidence type="ECO:0000313" key="3">
    <source>
        <dbReference type="Proteomes" id="UP001165342"/>
    </source>
</evidence>
<gene>
    <name evidence="2" type="ORF">LZ538_08635</name>
</gene>
<proteinExistence type="predicted"/>
<sequence length="209" mass="22593">MIGASAAATGLQIRTRAVTPINRPLNDEIPDRVGHWIAADTADVVRPAEAGKKNRYDQEISRVYLSDGSAGIMLLIAYGTTQSDTLQVHRPEFCYPAAGFAIRDVQSIGVPITGATSVPATFFTASRDERIEQVLYWVRLGDSFPNSWLQQHIARLTDSVRGIIPDGILVRASMLDGNPVQSRDLLSSFLGQLSVGSTSVGRLALLGRS</sequence>